<dbReference type="STRING" id="1802301.A2664_00230"/>
<evidence type="ECO:0000256" key="1">
    <source>
        <dbReference type="SAM" id="Phobius"/>
    </source>
</evidence>
<evidence type="ECO:0000313" key="3">
    <source>
        <dbReference type="Proteomes" id="UP000178873"/>
    </source>
</evidence>
<sequence length="96" mass="10228">MAIVHLEDEDIKARGAAQILDYHAIQAEAGLAGWLVKKGFTQTRTGAEKILIGVVAVCITIAILFFVFGGPSSSQELPSGTRVVFPEKAPPRVVPI</sequence>
<comment type="caution">
    <text evidence="2">The sequence shown here is derived from an EMBL/GenBank/DDBJ whole genome shotgun (WGS) entry which is preliminary data.</text>
</comment>
<keyword evidence="1" id="KW-0812">Transmembrane</keyword>
<gene>
    <name evidence="2" type="ORF">A2664_00230</name>
</gene>
<dbReference type="EMBL" id="MHRF01000003">
    <property type="protein sequence ID" value="OHA18642.1"/>
    <property type="molecule type" value="Genomic_DNA"/>
</dbReference>
<accession>A0A1G2M6F8</accession>
<feature type="transmembrane region" description="Helical" evidence="1">
    <location>
        <begin position="50"/>
        <end position="69"/>
    </location>
</feature>
<evidence type="ECO:0000313" key="2">
    <source>
        <dbReference type="EMBL" id="OHA18642.1"/>
    </source>
</evidence>
<reference evidence="2 3" key="1">
    <citation type="journal article" date="2016" name="Nat. Commun.">
        <title>Thousands of microbial genomes shed light on interconnected biogeochemical processes in an aquifer system.</title>
        <authorList>
            <person name="Anantharaman K."/>
            <person name="Brown C.T."/>
            <person name="Hug L.A."/>
            <person name="Sharon I."/>
            <person name="Castelle C.J."/>
            <person name="Probst A.J."/>
            <person name="Thomas B.C."/>
            <person name="Singh A."/>
            <person name="Wilkins M.J."/>
            <person name="Karaoz U."/>
            <person name="Brodie E.L."/>
            <person name="Williams K.H."/>
            <person name="Hubbard S.S."/>
            <person name="Banfield J.F."/>
        </authorList>
    </citation>
    <scope>NUCLEOTIDE SEQUENCE [LARGE SCALE GENOMIC DNA]</scope>
</reference>
<organism evidence="2 3">
    <name type="scientific">Candidatus Taylorbacteria bacterium RIFCSPHIGHO2_01_FULL_46_22b</name>
    <dbReference type="NCBI Taxonomy" id="1802301"/>
    <lineage>
        <taxon>Bacteria</taxon>
        <taxon>Candidatus Tayloriibacteriota</taxon>
    </lineage>
</organism>
<keyword evidence="1" id="KW-1133">Transmembrane helix</keyword>
<protein>
    <submittedName>
        <fullName evidence="2">Uncharacterized protein</fullName>
    </submittedName>
</protein>
<dbReference type="Proteomes" id="UP000178873">
    <property type="component" value="Unassembled WGS sequence"/>
</dbReference>
<proteinExistence type="predicted"/>
<name>A0A1G2M6F8_9BACT</name>
<keyword evidence="1" id="KW-0472">Membrane</keyword>
<dbReference type="AlphaFoldDB" id="A0A1G2M6F8"/>